<feature type="coiled-coil region" evidence="1">
    <location>
        <begin position="438"/>
        <end position="465"/>
    </location>
</feature>
<feature type="compositionally biased region" description="Polar residues" evidence="2">
    <location>
        <begin position="519"/>
        <end position="531"/>
    </location>
</feature>
<dbReference type="Proteomes" id="UP000256970">
    <property type="component" value="Unassembled WGS sequence"/>
</dbReference>
<feature type="compositionally biased region" description="Basic residues" evidence="2">
    <location>
        <begin position="288"/>
        <end position="304"/>
    </location>
</feature>
<gene>
    <name evidence="3" type="ORF">BQ4739_LOCUS7298</name>
</gene>
<dbReference type="GO" id="GO:0097542">
    <property type="term" value="C:ciliary tip"/>
    <property type="evidence" value="ECO:0007669"/>
    <property type="project" value="TreeGrafter"/>
</dbReference>
<feature type="compositionally biased region" description="Acidic residues" evidence="2">
    <location>
        <begin position="986"/>
        <end position="997"/>
    </location>
</feature>
<dbReference type="PANTHER" id="PTHR46518:SF1">
    <property type="entry name" value="OUTER DYNEIN ARM-DOCKING COMPLEX SUBUNIT 3"/>
    <property type="match status" value="1"/>
</dbReference>
<feature type="region of interest" description="Disordered" evidence="2">
    <location>
        <begin position="959"/>
        <end position="1011"/>
    </location>
</feature>
<dbReference type="EMBL" id="FNXT01000763">
    <property type="protein sequence ID" value="SZX66864.1"/>
    <property type="molecule type" value="Genomic_DNA"/>
</dbReference>
<name>A0A383VQ47_TETOB</name>
<feature type="coiled-coil region" evidence="1">
    <location>
        <begin position="90"/>
        <end position="203"/>
    </location>
</feature>
<reference evidence="3 4" key="1">
    <citation type="submission" date="2016-10" db="EMBL/GenBank/DDBJ databases">
        <authorList>
            <person name="Cai Z."/>
        </authorList>
    </citation>
    <scope>NUCLEOTIDE SEQUENCE [LARGE SCALE GENOMIC DNA]</scope>
</reference>
<dbReference type="GO" id="GO:0003341">
    <property type="term" value="P:cilium movement"/>
    <property type="evidence" value="ECO:0007669"/>
    <property type="project" value="InterPro"/>
</dbReference>
<proteinExistence type="predicted"/>
<feature type="region of interest" description="Disordered" evidence="2">
    <location>
        <begin position="755"/>
        <end position="884"/>
    </location>
</feature>
<sequence length="1041" mass="108034">MSSTGKTTTKLPRLRTKDELLKTSPELFNKLLLGDDMSSARSTAPAASKMRATAPPAGHTTLSRPGSQRGGQLAAYDTPRGFGDEPLTIDQELAIELESVKRERQQLLESISQVKAESGTAGGEAQQADIRQLLKELELKKAKLNELKGDSRKTEAAIAKIRDEDTDVQRLTPDDCVEENAYIQSLRDEMTRVEEDLLEADAKNRLYYLLRERTRREHMAIDQKVRDKQDSKRACLEDLANLTEHFNTTRAAKEAAEKELAKTKRQVEEARADWMRKIRERRAEVRELKKRQQKEREKAVKRREKQLEKEKAERAAQAKLKMEQEAYNLQVAALAPKIEAMEASWNRLRAISGAETPNEVVDYWQGLISKEQHMRDLVALAEQREAAYKSEIGQLLASRSAMFESSKAAAAVAAAAAAAAAEAAAAAAAGPHSAEEDMDAVNAKIEAAEKRMDAAQVQFSKLRSICVAAEQGLRSLLYRLKLAAEEVPPAGAAVMPSPHIGHKSPTASAQLGAAMPGQRLQSAGASSSTGSHIEARRSNGGAAGSSRQARTTREAVDSALASKANRLGSSRVRDARSAGSDVPAAAVMLAHVPEDSNASLSGPVSGLALAGLSGPVSGAASAAATSRPMLPSRGKNTIEDDAFFEGLPQLLADVTERLEKLLMAGEGLDLATIKAAAAAAAEGSLLSGSALSSLQPTPRVPEHAAAAAAVQAAATEAAAAMAAAGAAAQAEQQVAEQGSAVEGAAAAAADAEAAAEGADAADAEGEEADAAAAGDAAGEGGDDATAEAAEQEGSVEGRSSNAAEGDEAAAEGEEQQAAGGEGSSVAEGLEGGAAEQAVEQAAAADDSSSKQSTVEQPSSVSAEPPAAADAPSAPAGARQSSSSDTAAAAVPAAALTAPAVPGVPAAALAVGGTLNSTMPESEKALLKGLPRRTWTGAPWMDSVGDNAVDMTMLANMKRKKGKKKEAAAAPDLSRIMGYTPPNDVPAESDSDDDDGAESEGGQGADGVVDREWIKMRAAKMMARHNAKQAAAAAAAQQGGGR</sequence>
<protein>
    <submittedName>
        <fullName evidence="3">Uncharacterized protein</fullName>
    </submittedName>
</protein>
<dbReference type="InterPro" id="IPR033192">
    <property type="entry name" value="ODAD3"/>
</dbReference>
<evidence type="ECO:0000313" key="4">
    <source>
        <dbReference type="Proteomes" id="UP000256970"/>
    </source>
</evidence>
<feature type="compositionally biased region" description="Low complexity" evidence="2">
    <location>
        <begin position="815"/>
        <end position="877"/>
    </location>
</feature>
<dbReference type="GO" id="GO:0036064">
    <property type="term" value="C:ciliary basal body"/>
    <property type="evidence" value="ECO:0007669"/>
    <property type="project" value="TreeGrafter"/>
</dbReference>
<dbReference type="STRING" id="3088.A0A383VQ47"/>
<evidence type="ECO:0000256" key="2">
    <source>
        <dbReference type="SAM" id="MobiDB-lite"/>
    </source>
</evidence>
<feature type="region of interest" description="Disordered" evidence="2">
    <location>
        <begin position="35"/>
        <end position="74"/>
    </location>
</feature>
<dbReference type="AlphaFoldDB" id="A0A383VQ47"/>
<keyword evidence="1" id="KW-0175">Coiled coil</keyword>
<evidence type="ECO:0000313" key="3">
    <source>
        <dbReference type="EMBL" id="SZX66864.1"/>
    </source>
</evidence>
<evidence type="ECO:0000256" key="1">
    <source>
        <dbReference type="SAM" id="Coils"/>
    </source>
</evidence>
<feature type="region of interest" description="Disordered" evidence="2">
    <location>
        <begin position="512"/>
        <end position="562"/>
    </location>
</feature>
<feature type="compositionally biased region" description="Acidic residues" evidence="2">
    <location>
        <begin position="804"/>
        <end position="814"/>
    </location>
</feature>
<feature type="compositionally biased region" description="Acidic residues" evidence="2">
    <location>
        <begin position="759"/>
        <end position="769"/>
    </location>
</feature>
<dbReference type="GO" id="GO:0036158">
    <property type="term" value="P:outer dynein arm assembly"/>
    <property type="evidence" value="ECO:0007669"/>
    <property type="project" value="InterPro"/>
</dbReference>
<dbReference type="PANTHER" id="PTHR46518">
    <property type="entry name" value="COILED-COIL DOMAIN-CONTAINING PROTEIN 151"/>
    <property type="match status" value="1"/>
</dbReference>
<feature type="region of interest" description="Disordered" evidence="2">
    <location>
        <begin position="287"/>
        <end position="310"/>
    </location>
</feature>
<keyword evidence="4" id="KW-1185">Reference proteome</keyword>
<dbReference type="GO" id="GO:0035253">
    <property type="term" value="C:ciliary rootlet"/>
    <property type="evidence" value="ECO:0007669"/>
    <property type="project" value="TreeGrafter"/>
</dbReference>
<accession>A0A383VQ47</accession>
<organism evidence="3 4">
    <name type="scientific">Tetradesmus obliquus</name>
    <name type="common">Green alga</name>
    <name type="synonym">Acutodesmus obliquus</name>
    <dbReference type="NCBI Taxonomy" id="3088"/>
    <lineage>
        <taxon>Eukaryota</taxon>
        <taxon>Viridiplantae</taxon>
        <taxon>Chlorophyta</taxon>
        <taxon>core chlorophytes</taxon>
        <taxon>Chlorophyceae</taxon>
        <taxon>CS clade</taxon>
        <taxon>Sphaeropleales</taxon>
        <taxon>Scenedesmaceae</taxon>
        <taxon>Tetradesmus</taxon>
    </lineage>
</organism>